<evidence type="ECO:0008006" key="4">
    <source>
        <dbReference type="Google" id="ProtNLM"/>
    </source>
</evidence>
<dbReference type="InterPro" id="IPR009943">
    <property type="entry name" value="DUF1475"/>
</dbReference>
<dbReference type="STRING" id="1076937.SAMN04488120_10747"/>
<proteinExistence type="predicted"/>
<dbReference type="PANTHER" id="PTHR36318:SF3">
    <property type="entry name" value="OS06G0581300 PROTEIN"/>
    <property type="match status" value="1"/>
</dbReference>
<protein>
    <recommendedName>
        <fullName evidence="4">DUF1475 domain-containing protein</fullName>
    </recommendedName>
</protein>
<dbReference type="RefSeq" id="WP_091533756.1">
    <property type="nucleotide sequence ID" value="NZ_FOOC01000007.1"/>
</dbReference>
<sequence>MTLPLKIVFSLFLLTIVGVTTWAGLQVPLWETPREVVLHPWFIATLTDTYLAFLTFWIWVAYKETSGLARLVWLLLILLTGNMAMAAYVLIQLWRLPPGAGVDQLLLRR</sequence>
<reference evidence="2 3" key="1">
    <citation type="submission" date="2016-10" db="EMBL/GenBank/DDBJ databases">
        <authorList>
            <person name="de Groot N.N."/>
        </authorList>
    </citation>
    <scope>NUCLEOTIDE SEQUENCE [LARGE SCALE GENOMIC DNA]</scope>
    <source>
        <strain evidence="2 3">DSM 23609</strain>
    </source>
</reference>
<keyword evidence="3" id="KW-1185">Reference proteome</keyword>
<name>A0A1I2JJX7_9GAMM</name>
<dbReference type="Pfam" id="PF07343">
    <property type="entry name" value="DUF1475"/>
    <property type="match status" value="1"/>
</dbReference>
<gene>
    <name evidence="2" type="ORF">SAMN04488120_10747</name>
</gene>
<accession>A0A1I2JJX7</accession>
<organism evidence="2 3">
    <name type="scientific">Fontimonas thermophila</name>
    <dbReference type="NCBI Taxonomy" id="1076937"/>
    <lineage>
        <taxon>Bacteria</taxon>
        <taxon>Pseudomonadati</taxon>
        <taxon>Pseudomonadota</taxon>
        <taxon>Gammaproteobacteria</taxon>
        <taxon>Nevskiales</taxon>
        <taxon>Nevskiaceae</taxon>
        <taxon>Fontimonas</taxon>
    </lineage>
</organism>
<evidence type="ECO:0000313" key="3">
    <source>
        <dbReference type="Proteomes" id="UP000199771"/>
    </source>
</evidence>
<feature type="transmembrane region" description="Helical" evidence="1">
    <location>
        <begin position="39"/>
        <end position="59"/>
    </location>
</feature>
<keyword evidence="1" id="KW-0812">Transmembrane</keyword>
<evidence type="ECO:0000256" key="1">
    <source>
        <dbReference type="SAM" id="Phobius"/>
    </source>
</evidence>
<feature type="transmembrane region" description="Helical" evidence="1">
    <location>
        <begin position="71"/>
        <end position="91"/>
    </location>
</feature>
<keyword evidence="1" id="KW-0472">Membrane</keyword>
<dbReference type="AlphaFoldDB" id="A0A1I2JJX7"/>
<dbReference type="PANTHER" id="PTHR36318">
    <property type="entry name" value="OS06G0581300 PROTEIN"/>
    <property type="match status" value="1"/>
</dbReference>
<dbReference type="Proteomes" id="UP000199771">
    <property type="component" value="Unassembled WGS sequence"/>
</dbReference>
<dbReference type="OrthoDB" id="194531at2"/>
<keyword evidence="1" id="KW-1133">Transmembrane helix</keyword>
<dbReference type="EMBL" id="FOOC01000007">
    <property type="protein sequence ID" value="SFF52991.1"/>
    <property type="molecule type" value="Genomic_DNA"/>
</dbReference>
<evidence type="ECO:0000313" key="2">
    <source>
        <dbReference type="EMBL" id="SFF52991.1"/>
    </source>
</evidence>